<dbReference type="AlphaFoldDB" id="A0A6C0I973"/>
<name>A0A6C0I973_9ZZZZ</name>
<protein>
    <submittedName>
        <fullName evidence="1">Uncharacterized protein</fullName>
    </submittedName>
</protein>
<dbReference type="EMBL" id="MN740142">
    <property type="protein sequence ID" value="QHT89561.1"/>
    <property type="molecule type" value="Genomic_DNA"/>
</dbReference>
<sequence length="202" mass="24472">MLARQKKYYLDNPEKVKEQRKRYKLANADKIKEQNKKYRINNLDKVKQQKKRYKLDNADKIKQYYNDIKNNNPLLYLAILQRGLINRCMKLTTKDKKGHSIEYLGCSHQDFYNFIKIKMDNWNTDNPENIMTFNNIHIDHIKPISRFDFVDDNELLDCCNYTNLQPLLVIDNLRKNNKWTDENEIFWSANIKGNVEYFDIYM</sequence>
<organism evidence="1">
    <name type="scientific">viral metagenome</name>
    <dbReference type="NCBI Taxonomy" id="1070528"/>
    <lineage>
        <taxon>unclassified sequences</taxon>
        <taxon>metagenomes</taxon>
        <taxon>organismal metagenomes</taxon>
    </lineage>
</organism>
<reference evidence="1" key="1">
    <citation type="journal article" date="2020" name="Nature">
        <title>Giant virus diversity and host interactions through global metagenomics.</title>
        <authorList>
            <person name="Schulz F."/>
            <person name="Roux S."/>
            <person name="Paez-Espino D."/>
            <person name="Jungbluth S."/>
            <person name="Walsh D.A."/>
            <person name="Denef V.J."/>
            <person name="McMahon K.D."/>
            <person name="Konstantinidis K.T."/>
            <person name="Eloe-Fadrosh E.A."/>
            <person name="Kyrpides N.C."/>
            <person name="Woyke T."/>
        </authorList>
    </citation>
    <scope>NUCLEOTIDE SEQUENCE</scope>
    <source>
        <strain evidence="1">GVMAG-M-3300023184-60</strain>
    </source>
</reference>
<proteinExistence type="predicted"/>
<accession>A0A6C0I973</accession>
<evidence type="ECO:0000313" key="1">
    <source>
        <dbReference type="EMBL" id="QHT89561.1"/>
    </source>
</evidence>